<dbReference type="PRINTS" id="PR00465">
    <property type="entry name" value="EP450IV"/>
</dbReference>
<dbReference type="Proteomes" id="UP000070133">
    <property type="component" value="Unassembled WGS sequence"/>
</dbReference>
<keyword evidence="6" id="KW-0560">Oxidoreductase</keyword>
<reference evidence="7 8" key="1">
    <citation type="submission" date="2015-07" db="EMBL/GenBank/DDBJ databases">
        <title>Comparative genomics of the Sigatoka disease complex on banana suggests a link between parallel evolutionary changes in Pseudocercospora fijiensis and Pseudocercospora eumusae and increased virulence on the banana host.</title>
        <authorList>
            <person name="Chang T.-C."/>
            <person name="Salvucci A."/>
            <person name="Crous P.W."/>
            <person name="Stergiopoulos I."/>
        </authorList>
    </citation>
    <scope>NUCLEOTIDE SEQUENCE [LARGE SCALE GENOMIC DNA]</scope>
    <source>
        <strain evidence="7 8">CBS 114824</strain>
    </source>
</reference>
<dbReference type="EMBL" id="LFZN01000014">
    <property type="protein sequence ID" value="KXT05181.1"/>
    <property type="molecule type" value="Genomic_DNA"/>
</dbReference>
<feature type="binding site" description="axial binding residue" evidence="5">
    <location>
        <position position="433"/>
    </location>
    <ligand>
        <name>heme</name>
        <dbReference type="ChEBI" id="CHEBI:30413"/>
    </ligand>
    <ligandPart>
        <name>Fe</name>
        <dbReference type="ChEBI" id="CHEBI:18248"/>
    </ligandPart>
</feature>
<dbReference type="AlphaFoldDB" id="A0A139HRT5"/>
<name>A0A139HRT5_9PEZI</name>
<evidence type="ECO:0000256" key="2">
    <source>
        <dbReference type="ARBA" id="ARBA00010617"/>
    </source>
</evidence>
<keyword evidence="3 5" id="KW-0479">Metal-binding</keyword>
<evidence type="ECO:0000256" key="3">
    <source>
        <dbReference type="ARBA" id="ARBA00022723"/>
    </source>
</evidence>
<dbReference type="STRING" id="321146.A0A139HRT5"/>
<gene>
    <name evidence="7" type="ORF">AC578_8418</name>
</gene>
<comment type="caution">
    <text evidence="7">The sequence shown here is derived from an EMBL/GenBank/DDBJ whole genome shotgun (WGS) entry which is preliminary data.</text>
</comment>
<dbReference type="InterPro" id="IPR050121">
    <property type="entry name" value="Cytochrome_P450_monoxygenase"/>
</dbReference>
<dbReference type="InterPro" id="IPR017972">
    <property type="entry name" value="Cyt_P450_CS"/>
</dbReference>
<organism evidence="7 8">
    <name type="scientific">Pseudocercospora eumusae</name>
    <dbReference type="NCBI Taxonomy" id="321146"/>
    <lineage>
        <taxon>Eukaryota</taxon>
        <taxon>Fungi</taxon>
        <taxon>Dikarya</taxon>
        <taxon>Ascomycota</taxon>
        <taxon>Pezizomycotina</taxon>
        <taxon>Dothideomycetes</taxon>
        <taxon>Dothideomycetidae</taxon>
        <taxon>Mycosphaerellales</taxon>
        <taxon>Mycosphaerellaceae</taxon>
        <taxon>Pseudocercospora</taxon>
    </lineage>
</organism>
<dbReference type="Gene3D" id="1.10.630.10">
    <property type="entry name" value="Cytochrome P450"/>
    <property type="match status" value="1"/>
</dbReference>
<evidence type="ECO:0008006" key="9">
    <source>
        <dbReference type="Google" id="ProtNLM"/>
    </source>
</evidence>
<dbReference type="SUPFAM" id="SSF48264">
    <property type="entry name" value="Cytochrome P450"/>
    <property type="match status" value="1"/>
</dbReference>
<keyword evidence="8" id="KW-1185">Reference proteome</keyword>
<protein>
    <recommendedName>
        <fullName evidence="9">Cytochrome P450</fullName>
    </recommendedName>
</protein>
<dbReference type="GO" id="GO:0020037">
    <property type="term" value="F:heme binding"/>
    <property type="evidence" value="ECO:0007669"/>
    <property type="project" value="InterPro"/>
</dbReference>
<evidence type="ECO:0000256" key="5">
    <source>
        <dbReference type="PIRSR" id="PIRSR602403-1"/>
    </source>
</evidence>
<evidence type="ECO:0000313" key="8">
    <source>
        <dbReference type="Proteomes" id="UP000070133"/>
    </source>
</evidence>
<keyword evidence="5 6" id="KW-0349">Heme</keyword>
<evidence type="ECO:0000313" key="7">
    <source>
        <dbReference type="EMBL" id="KXT05181.1"/>
    </source>
</evidence>
<dbReference type="Pfam" id="PF00067">
    <property type="entry name" value="p450"/>
    <property type="match status" value="1"/>
</dbReference>
<dbReference type="PRINTS" id="PR00385">
    <property type="entry name" value="P450"/>
</dbReference>
<keyword evidence="6" id="KW-0503">Monooxygenase</keyword>
<dbReference type="PROSITE" id="PS00086">
    <property type="entry name" value="CYTOCHROME_P450"/>
    <property type="match status" value="1"/>
</dbReference>
<dbReference type="GO" id="GO:0004497">
    <property type="term" value="F:monooxygenase activity"/>
    <property type="evidence" value="ECO:0007669"/>
    <property type="project" value="UniProtKB-KW"/>
</dbReference>
<evidence type="ECO:0000256" key="1">
    <source>
        <dbReference type="ARBA" id="ARBA00001971"/>
    </source>
</evidence>
<evidence type="ECO:0000256" key="6">
    <source>
        <dbReference type="RuleBase" id="RU000461"/>
    </source>
</evidence>
<keyword evidence="4 5" id="KW-0408">Iron</keyword>
<sequence>MLAATVSLLLVAGYLFNLAYRVSPWHPLSHIPGPWWTAVSSLWLQYHTARGTQGKATRRLHEVYGPIVRVAPKEVEIADGAALWPIYIKNGGFDKSHHYAMLDIDDHSTVFSTLQNRRRADRLKVALPFFSAASAQRQVHMLEAYAQKLVERLNRDKAKRESVDLLDRCRSYSLDTTSFYVFGEAFGAMEEEKLSIAPVVDNFVEVNLLFNIPSRWYRIFNFCYNTFIVKAAVKRADAKVDNWIRDVVGRNLGKSAEAQKTYPGRLAASGMPLREIVPEGKDAIFGATDALGLALSLILWRLVSDATILQIMQWANPKSDERYAGLREELESNASMQGEKLQSLPILTGIIKEVMRLSSTVPCKLPRVTPKEGMMFKDIYIPGNIVVGVAPCMLHFNEQVYPEPHTFRYHRWQEATEEMSRDWMPFGKGARACLGRHLAMLQLCVAVCTVVRSGVLSNARTLKSDIEFWEWYNVKVAGGTIEIGWQESPAEQCCA</sequence>
<proteinExistence type="inferred from homology"/>
<dbReference type="InterPro" id="IPR036396">
    <property type="entry name" value="Cyt_P450_sf"/>
</dbReference>
<dbReference type="PANTHER" id="PTHR24305">
    <property type="entry name" value="CYTOCHROME P450"/>
    <property type="match status" value="1"/>
</dbReference>
<dbReference type="OrthoDB" id="1470350at2759"/>
<dbReference type="InterPro" id="IPR002403">
    <property type="entry name" value="Cyt_P450_E_grp-IV"/>
</dbReference>
<dbReference type="PANTHER" id="PTHR24305:SF156">
    <property type="entry name" value="P450, PUTATIVE (EUROFUNG)-RELATED"/>
    <property type="match status" value="1"/>
</dbReference>
<evidence type="ECO:0000256" key="4">
    <source>
        <dbReference type="ARBA" id="ARBA00023004"/>
    </source>
</evidence>
<comment type="cofactor">
    <cofactor evidence="1 5">
        <name>heme</name>
        <dbReference type="ChEBI" id="CHEBI:30413"/>
    </cofactor>
</comment>
<dbReference type="GO" id="GO:0016705">
    <property type="term" value="F:oxidoreductase activity, acting on paired donors, with incorporation or reduction of molecular oxygen"/>
    <property type="evidence" value="ECO:0007669"/>
    <property type="project" value="InterPro"/>
</dbReference>
<accession>A0A139HRT5</accession>
<dbReference type="GO" id="GO:0005506">
    <property type="term" value="F:iron ion binding"/>
    <property type="evidence" value="ECO:0007669"/>
    <property type="project" value="InterPro"/>
</dbReference>
<dbReference type="InterPro" id="IPR001128">
    <property type="entry name" value="Cyt_P450"/>
</dbReference>
<comment type="similarity">
    <text evidence="2 6">Belongs to the cytochrome P450 family.</text>
</comment>